<organism evidence="9 10">
    <name type="scientific">Cherax quadricarinatus</name>
    <name type="common">Australian red claw crayfish</name>
    <dbReference type="NCBI Taxonomy" id="27406"/>
    <lineage>
        <taxon>Eukaryota</taxon>
        <taxon>Metazoa</taxon>
        <taxon>Ecdysozoa</taxon>
        <taxon>Arthropoda</taxon>
        <taxon>Crustacea</taxon>
        <taxon>Multicrustacea</taxon>
        <taxon>Malacostraca</taxon>
        <taxon>Eumalacostraca</taxon>
        <taxon>Eucarida</taxon>
        <taxon>Decapoda</taxon>
        <taxon>Pleocyemata</taxon>
        <taxon>Astacidea</taxon>
        <taxon>Parastacoidea</taxon>
        <taxon>Parastacidae</taxon>
        <taxon>Cherax</taxon>
    </lineage>
</organism>
<evidence type="ECO:0000259" key="7">
    <source>
        <dbReference type="PROSITE" id="PS50207"/>
    </source>
</evidence>
<dbReference type="InterPro" id="IPR002138">
    <property type="entry name" value="Pept_C14_p10"/>
</dbReference>
<evidence type="ECO:0000313" key="9">
    <source>
        <dbReference type="EMBL" id="KAK8739327.1"/>
    </source>
</evidence>
<dbReference type="PROSITE" id="PS50208">
    <property type="entry name" value="CASPASE_P20"/>
    <property type="match status" value="1"/>
</dbReference>
<dbReference type="SMART" id="SM00115">
    <property type="entry name" value="CASc"/>
    <property type="match status" value="1"/>
</dbReference>
<dbReference type="InterPro" id="IPR029030">
    <property type="entry name" value="Caspase-like_dom_sf"/>
</dbReference>
<evidence type="ECO:0000256" key="3">
    <source>
        <dbReference type="ARBA" id="ARBA00022703"/>
    </source>
</evidence>
<evidence type="ECO:0000259" key="8">
    <source>
        <dbReference type="PROSITE" id="PS50208"/>
    </source>
</evidence>
<keyword evidence="4" id="KW-0378">Hydrolase</keyword>
<evidence type="ECO:0000256" key="1">
    <source>
        <dbReference type="ARBA" id="ARBA00010134"/>
    </source>
</evidence>
<dbReference type="GO" id="GO:0006915">
    <property type="term" value="P:apoptotic process"/>
    <property type="evidence" value="ECO:0007669"/>
    <property type="project" value="UniProtKB-KW"/>
</dbReference>
<dbReference type="PANTHER" id="PTHR47901">
    <property type="entry name" value="CASPASE RECRUITMENT DOMAIN-CONTAINING PROTEIN 18"/>
    <property type="match status" value="1"/>
</dbReference>
<feature type="domain" description="Caspase family p10" evidence="7">
    <location>
        <begin position="447"/>
        <end position="529"/>
    </location>
</feature>
<dbReference type="PROSITE" id="PS50207">
    <property type="entry name" value="CASPASE_P10"/>
    <property type="match status" value="1"/>
</dbReference>
<feature type="non-terminal residue" evidence="9">
    <location>
        <position position="536"/>
    </location>
</feature>
<keyword evidence="10" id="KW-1185">Reference proteome</keyword>
<keyword evidence="6" id="KW-0175">Coiled coil</keyword>
<dbReference type="GO" id="GO:0006508">
    <property type="term" value="P:proteolysis"/>
    <property type="evidence" value="ECO:0007669"/>
    <property type="project" value="UniProtKB-KW"/>
</dbReference>
<dbReference type="InterPro" id="IPR011600">
    <property type="entry name" value="Pept_C14_caspase"/>
</dbReference>
<evidence type="ECO:0000256" key="2">
    <source>
        <dbReference type="ARBA" id="ARBA00022670"/>
    </source>
</evidence>
<dbReference type="InterPro" id="IPR001309">
    <property type="entry name" value="Pept_C14_p20"/>
</dbReference>
<feature type="domain" description="Caspase family p20" evidence="8">
    <location>
        <begin position="321"/>
        <end position="406"/>
    </location>
</feature>
<keyword evidence="2" id="KW-0645">Protease</keyword>
<dbReference type="InterPro" id="IPR002398">
    <property type="entry name" value="Pept_C14"/>
</dbReference>
<accession>A0AAW0X5Y6</accession>
<feature type="coiled-coil region" evidence="6">
    <location>
        <begin position="141"/>
        <end position="168"/>
    </location>
</feature>
<dbReference type="EMBL" id="JARKIK010000037">
    <property type="protein sequence ID" value="KAK8739327.1"/>
    <property type="molecule type" value="Genomic_DNA"/>
</dbReference>
<evidence type="ECO:0000256" key="6">
    <source>
        <dbReference type="SAM" id="Coils"/>
    </source>
</evidence>
<proteinExistence type="inferred from homology"/>
<keyword evidence="3" id="KW-0053">Apoptosis</keyword>
<dbReference type="SUPFAM" id="SSF52129">
    <property type="entry name" value="Caspase-like"/>
    <property type="match status" value="1"/>
</dbReference>
<reference evidence="9 10" key="1">
    <citation type="journal article" date="2024" name="BMC Genomics">
        <title>Genome assembly of redclaw crayfish (Cherax quadricarinatus) provides insights into its immune adaptation and hypoxia tolerance.</title>
        <authorList>
            <person name="Liu Z."/>
            <person name="Zheng J."/>
            <person name="Li H."/>
            <person name="Fang K."/>
            <person name="Wang S."/>
            <person name="He J."/>
            <person name="Zhou D."/>
            <person name="Weng S."/>
            <person name="Chi M."/>
            <person name="Gu Z."/>
            <person name="He J."/>
            <person name="Li F."/>
            <person name="Wang M."/>
        </authorList>
    </citation>
    <scope>NUCLEOTIDE SEQUENCE [LARGE SCALE GENOMIC DNA]</scope>
    <source>
        <strain evidence="9">ZL_2023a</strain>
    </source>
</reference>
<name>A0AAW0X5Y6_CHEQU</name>
<comment type="caution">
    <text evidence="9">The sequence shown here is derived from an EMBL/GenBank/DDBJ whole genome shotgun (WGS) entry which is preliminary data.</text>
</comment>
<dbReference type="PANTHER" id="PTHR47901:SF8">
    <property type="entry name" value="CASPASE-3"/>
    <property type="match status" value="1"/>
</dbReference>
<dbReference type="AlphaFoldDB" id="A0AAW0X5Y6"/>
<dbReference type="Proteomes" id="UP001445076">
    <property type="component" value="Unassembled WGS sequence"/>
</dbReference>
<dbReference type="PRINTS" id="PR00376">
    <property type="entry name" value="IL1BCENZYME"/>
</dbReference>
<dbReference type="InterPro" id="IPR015917">
    <property type="entry name" value="Pept_C14A"/>
</dbReference>
<evidence type="ECO:0000313" key="10">
    <source>
        <dbReference type="Proteomes" id="UP001445076"/>
    </source>
</evidence>
<evidence type="ECO:0000256" key="5">
    <source>
        <dbReference type="RuleBase" id="RU003971"/>
    </source>
</evidence>
<sequence length="536" mass="61904">MERDESDGNIVTKNRKSPPIEWTNIQFSKLTKFLFLLDNGDKTLDSTETTVLEEIPSSLKDHNSTENMAEKKTRPTLEAQKAFVSVLTDEEFSFSSVLEVLRRRVMELVDYSIITLEEDSEGANWAVRKQDEHLLTLVEICRYLEIDCQGLEDKIEKVQKKLLLTEEEKKTTFFTNADSLRICRICDHLTIPIVHQLLDTVKNDESLSKFVHTKLDISLEKLSKTDGLKEVLFFYMIRVLEENDKLNRIYTGKLEELLERVSKAVTDKNDRLIIKGVVSTLSVYPMKCRPAGHCLVFCVTKDRKGAQGEIKKVKSVFENSLGYTVHIEENPTHKTLQKCRKELLKPKYRFYDSIVYWFMAHGTETNLKLADGEDYKRQDFIDEFSKMDSFRKKPKLFFMASCRGRKTISIKKKNGVRVAVDGTKEGEAFSVIPENCHNITAVYYRMDRLVANATLPEQYSFRLPDGGSVYVDTVCRLLEQHRGDNITQVLERVCNKMHQILFSCNEKFEGEAKQACYYESTLQKTFIVPGEPQGIY</sequence>
<comment type="similarity">
    <text evidence="1 5">Belongs to the peptidase C14A family.</text>
</comment>
<dbReference type="Gene3D" id="3.40.50.1460">
    <property type="match status" value="1"/>
</dbReference>
<dbReference type="Pfam" id="PF00656">
    <property type="entry name" value="Peptidase_C14"/>
    <property type="match status" value="1"/>
</dbReference>
<dbReference type="GO" id="GO:0004197">
    <property type="term" value="F:cysteine-type endopeptidase activity"/>
    <property type="evidence" value="ECO:0007669"/>
    <property type="project" value="InterPro"/>
</dbReference>
<protein>
    <submittedName>
        <fullName evidence="9">Uncharacterized protein</fullName>
    </submittedName>
</protein>
<evidence type="ECO:0000256" key="4">
    <source>
        <dbReference type="ARBA" id="ARBA00022801"/>
    </source>
</evidence>
<gene>
    <name evidence="9" type="ORF">OTU49_003580</name>
</gene>